<sequence>MEYAPIRYIPRILLVDDSRATLMLLSTILKPYGEILVSMDGLTALHVARERQPDLIVLDIEMPGLCGFDTCKMLKQDPLTRDITVIFITKYHNPQEEIEALRSGAVDFITKPFNATVVKTRVGIQLSLKKQADLLRQQVNLDGLTEVYNRRALNVDLDNEIRRHARTNQPLGLALLDVDHFKLYNDFYGHLEGDSCLKRLARVLQSTTRRASERVYRYGGEEFAIILPNTNEGEIRQYGEFLCQKIRQQQWAHNMSPDTGNIVTVSIGVVSITPSNETGDELLDRVDQALYHAKKSGRNQIKYWLDT</sequence>
<dbReference type="RefSeq" id="WP_010861979.1">
    <property type="nucleotide sequence ID" value="NZ_CP050969.1"/>
</dbReference>
<dbReference type="NCBIfam" id="TIGR00254">
    <property type="entry name" value="GGDEF"/>
    <property type="match status" value="1"/>
</dbReference>
<dbReference type="Pfam" id="PF00990">
    <property type="entry name" value="GGDEF"/>
    <property type="match status" value="1"/>
</dbReference>
<dbReference type="CDD" id="cd01949">
    <property type="entry name" value="GGDEF"/>
    <property type="match status" value="1"/>
</dbReference>
<comment type="cofactor">
    <cofactor evidence="1">
        <name>Mg(2+)</name>
        <dbReference type="ChEBI" id="CHEBI:18420"/>
    </cofactor>
</comment>
<comment type="catalytic activity">
    <reaction evidence="5">
        <text>2 GTP = 3',3'-c-di-GMP + 2 diphosphate</text>
        <dbReference type="Rhea" id="RHEA:24898"/>
        <dbReference type="ChEBI" id="CHEBI:33019"/>
        <dbReference type="ChEBI" id="CHEBI:37565"/>
        <dbReference type="ChEBI" id="CHEBI:58805"/>
        <dbReference type="EC" id="2.7.7.65"/>
    </reaction>
</comment>
<dbReference type="Gene3D" id="3.40.50.2300">
    <property type="match status" value="1"/>
</dbReference>
<dbReference type="GO" id="GO:1902201">
    <property type="term" value="P:negative regulation of bacterial-type flagellum-dependent cell motility"/>
    <property type="evidence" value="ECO:0007669"/>
    <property type="project" value="TreeGrafter"/>
</dbReference>
<keyword evidence="4" id="KW-0342">GTP-binding</keyword>
<evidence type="ECO:0000256" key="1">
    <source>
        <dbReference type="ARBA" id="ARBA00001946"/>
    </source>
</evidence>
<evidence type="ECO:0000256" key="4">
    <source>
        <dbReference type="ARBA" id="ARBA00023134"/>
    </source>
</evidence>
<feature type="modified residue" description="4-aspartylphosphate" evidence="6">
    <location>
        <position position="59"/>
    </location>
</feature>
<comment type="pathway">
    <text evidence="2">Purine metabolism; 3',5'-cyclic di-GMP biosynthesis.</text>
</comment>
<dbReference type="GO" id="GO:0005525">
    <property type="term" value="F:GTP binding"/>
    <property type="evidence" value="ECO:0007669"/>
    <property type="project" value="UniProtKB-KW"/>
</dbReference>
<dbReference type="GO" id="GO:0043709">
    <property type="term" value="P:cell adhesion involved in single-species biofilm formation"/>
    <property type="evidence" value="ECO:0007669"/>
    <property type="project" value="TreeGrafter"/>
</dbReference>
<dbReference type="Gene3D" id="3.30.70.270">
    <property type="match status" value="1"/>
</dbReference>
<dbReference type="InterPro" id="IPR001789">
    <property type="entry name" value="Sig_transdc_resp-reg_receiver"/>
</dbReference>
<dbReference type="SMART" id="SM00448">
    <property type="entry name" value="REC"/>
    <property type="match status" value="1"/>
</dbReference>
<dbReference type="Proteomes" id="UP000664658">
    <property type="component" value="Unassembled WGS sequence"/>
</dbReference>
<dbReference type="InterPro" id="IPR000160">
    <property type="entry name" value="GGDEF_dom"/>
</dbReference>
<dbReference type="GO" id="GO:0000160">
    <property type="term" value="P:phosphorelay signal transduction system"/>
    <property type="evidence" value="ECO:0007669"/>
    <property type="project" value="InterPro"/>
</dbReference>
<dbReference type="EMBL" id="JAFNAA010000008">
    <property type="protein sequence ID" value="MBO1108396.1"/>
    <property type="molecule type" value="Genomic_DNA"/>
</dbReference>
<evidence type="ECO:0000256" key="6">
    <source>
        <dbReference type="PROSITE-ProRule" id="PRU00169"/>
    </source>
</evidence>
<evidence type="ECO:0000256" key="3">
    <source>
        <dbReference type="ARBA" id="ARBA00012528"/>
    </source>
</evidence>
<proteinExistence type="predicted"/>
<dbReference type="InterPro" id="IPR043128">
    <property type="entry name" value="Rev_trsase/Diguanyl_cyclase"/>
</dbReference>
<protein>
    <recommendedName>
        <fullName evidence="3">diguanylate cyclase</fullName>
        <ecNumber evidence="3">2.7.7.65</ecNumber>
    </recommendedName>
</protein>
<dbReference type="InterPro" id="IPR050469">
    <property type="entry name" value="Diguanylate_Cyclase"/>
</dbReference>
<dbReference type="SMART" id="SM00267">
    <property type="entry name" value="GGDEF"/>
    <property type="match status" value="1"/>
</dbReference>
<dbReference type="InterPro" id="IPR011006">
    <property type="entry name" value="CheY-like_superfamily"/>
</dbReference>
<dbReference type="FunFam" id="3.30.70.270:FF:000001">
    <property type="entry name" value="Diguanylate cyclase domain protein"/>
    <property type="match status" value="1"/>
</dbReference>
<dbReference type="InterPro" id="IPR029787">
    <property type="entry name" value="Nucleotide_cyclase"/>
</dbReference>
<dbReference type="GO" id="GO:0005886">
    <property type="term" value="C:plasma membrane"/>
    <property type="evidence" value="ECO:0007669"/>
    <property type="project" value="TreeGrafter"/>
</dbReference>
<keyword evidence="4" id="KW-0547">Nucleotide-binding</keyword>
<comment type="caution">
    <text evidence="7">The sequence shown here is derived from an EMBL/GenBank/DDBJ whole genome shotgun (WGS) entry which is preliminary data.</text>
</comment>
<dbReference type="GO" id="GO:0052621">
    <property type="term" value="F:diguanylate cyclase activity"/>
    <property type="evidence" value="ECO:0007669"/>
    <property type="project" value="UniProtKB-EC"/>
</dbReference>
<dbReference type="Pfam" id="PF00072">
    <property type="entry name" value="Response_reg"/>
    <property type="match status" value="1"/>
</dbReference>
<keyword evidence="6" id="KW-0597">Phosphoprotein</keyword>
<organism evidence="7 8">
    <name type="scientific">Plesiomonas shigelloides</name>
    <name type="common">Aeromonas shigelloides</name>
    <dbReference type="NCBI Taxonomy" id="703"/>
    <lineage>
        <taxon>Bacteria</taxon>
        <taxon>Pseudomonadati</taxon>
        <taxon>Pseudomonadota</taxon>
        <taxon>Gammaproteobacteria</taxon>
        <taxon>Enterobacterales</taxon>
        <taxon>Enterobacteriaceae</taxon>
        <taxon>Plesiomonas</taxon>
    </lineage>
</organism>
<dbReference type="EC" id="2.7.7.65" evidence="3"/>
<dbReference type="PROSITE" id="PS50887">
    <property type="entry name" value="GGDEF"/>
    <property type="match status" value="1"/>
</dbReference>
<dbReference type="SUPFAM" id="SSF55073">
    <property type="entry name" value="Nucleotide cyclase"/>
    <property type="match status" value="1"/>
</dbReference>
<dbReference type="PANTHER" id="PTHR45138">
    <property type="entry name" value="REGULATORY COMPONENTS OF SENSORY TRANSDUCTION SYSTEM"/>
    <property type="match status" value="1"/>
</dbReference>
<dbReference type="PANTHER" id="PTHR45138:SF9">
    <property type="entry name" value="DIGUANYLATE CYCLASE DGCM-RELATED"/>
    <property type="match status" value="1"/>
</dbReference>
<name>A0A379CLJ5_PLESH</name>
<evidence type="ECO:0000313" key="8">
    <source>
        <dbReference type="Proteomes" id="UP000664658"/>
    </source>
</evidence>
<evidence type="ECO:0000256" key="5">
    <source>
        <dbReference type="ARBA" id="ARBA00034247"/>
    </source>
</evidence>
<reference evidence="7" key="1">
    <citation type="submission" date="2021-03" db="EMBL/GenBank/DDBJ databases">
        <title>Plesiomonas shigelloides zfcc0051, isolated from zebrafish feces.</title>
        <authorList>
            <person name="Vanderhoek Z."/>
            <person name="Gaulke C."/>
        </authorList>
    </citation>
    <scope>NUCLEOTIDE SEQUENCE</scope>
    <source>
        <strain evidence="7">Zfcc0051</strain>
    </source>
</reference>
<dbReference type="PROSITE" id="PS50110">
    <property type="entry name" value="RESPONSE_REGULATORY"/>
    <property type="match status" value="1"/>
</dbReference>
<dbReference type="AlphaFoldDB" id="A0A379CLJ5"/>
<accession>A0A379CLJ5</accession>
<dbReference type="SUPFAM" id="SSF52172">
    <property type="entry name" value="CheY-like"/>
    <property type="match status" value="1"/>
</dbReference>
<gene>
    <name evidence="7" type="ORF">J2R62_09200</name>
</gene>
<evidence type="ECO:0000313" key="7">
    <source>
        <dbReference type="EMBL" id="MBO1108396.1"/>
    </source>
</evidence>
<evidence type="ECO:0000256" key="2">
    <source>
        <dbReference type="ARBA" id="ARBA00004665"/>
    </source>
</evidence>